<evidence type="ECO:0000256" key="6">
    <source>
        <dbReference type="ARBA" id="ARBA00023040"/>
    </source>
</evidence>
<feature type="transmembrane region" description="Helical" evidence="10">
    <location>
        <begin position="282"/>
        <end position="304"/>
    </location>
</feature>
<dbReference type="InterPro" id="IPR017452">
    <property type="entry name" value="GPCR_Rhodpsn_7TM"/>
</dbReference>
<keyword evidence="7 10" id="KW-0472">Membrane</keyword>
<evidence type="ECO:0000256" key="7">
    <source>
        <dbReference type="ARBA" id="ARBA00023136"/>
    </source>
</evidence>
<accession>A0AAV1YR07</accession>
<evidence type="ECO:0000256" key="2">
    <source>
        <dbReference type="ARBA" id="ARBA00010663"/>
    </source>
</evidence>
<evidence type="ECO:0000256" key="10">
    <source>
        <dbReference type="SAM" id="Phobius"/>
    </source>
</evidence>
<comment type="subcellular location">
    <subcellularLocation>
        <location evidence="1">Cell membrane</location>
        <topology evidence="1">Multi-pass membrane protein</topology>
    </subcellularLocation>
</comment>
<evidence type="ECO:0000256" key="5">
    <source>
        <dbReference type="ARBA" id="ARBA00022989"/>
    </source>
</evidence>
<evidence type="ECO:0000259" key="11">
    <source>
        <dbReference type="PROSITE" id="PS50262"/>
    </source>
</evidence>
<keyword evidence="5 10" id="KW-1133">Transmembrane helix</keyword>
<dbReference type="AlphaFoldDB" id="A0AAV1YR07"/>
<dbReference type="Proteomes" id="UP001497382">
    <property type="component" value="Unassembled WGS sequence"/>
</dbReference>
<reference evidence="12 13" key="1">
    <citation type="submission" date="2024-04" db="EMBL/GenBank/DDBJ databases">
        <authorList>
            <person name="Rising A."/>
            <person name="Reimegard J."/>
            <person name="Sonavane S."/>
            <person name="Akerstrom W."/>
            <person name="Nylinder S."/>
            <person name="Hedman E."/>
            <person name="Kallberg Y."/>
        </authorList>
    </citation>
    <scope>NUCLEOTIDE SEQUENCE [LARGE SCALE GENOMIC DNA]</scope>
</reference>
<proteinExistence type="inferred from homology"/>
<evidence type="ECO:0000313" key="13">
    <source>
        <dbReference type="Proteomes" id="UP001497382"/>
    </source>
</evidence>
<protein>
    <recommendedName>
        <fullName evidence="11">G-protein coupled receptors family 1 profile domain-containing protein</fullName>
    </recommendedName>
</protein>
<dbReference type="SUPFAM" id="SSF81321">
    <property type="entry name" value="Family A G protein-coupled receptor-like"/>
    <property type="match status" value="1"/>
</dbReference>
<evidence type="ECO:0000256" key="8">
    <source>
        <dbReference type="ARBA" id="ARBA00023170"/>
    </source>
</evidence>
<dbReference type="GO" id="GO:0005886">
    <property type="term" value="C:plasma membrane"/>
    <property type="evidence" value="ECO:0007669"/>
    <property type="project" value="UniProtKB-SubCell"/>
</dbReference>
<dbReference type="Pfam" id="PF00001">
    <property type="entry name" value="7tm_1"/>
    <property type="match status" value="1"/>
</dbReference>
<keyword evidence="3" id="KW-1003">Cell membrane</keyword>
<name>A0AAV1YR07_9ARAC</name>
<evidence type="ECO:0000256" key="3">
    <source>
        <dbReference type="ARBA" id="ARBA00022475"/>
    </source>
</evidence>
<comment type="caution">
    <text evidence="12">The sequence shown here is derived from an EMBL/GenBank/DDBJ whole genome shotgun (WGS) entry which is preliminary data.</text>
</comment>
<dbReference type="InterPro" id="IPR000276">
    <property type="entry name" value="GPCR_Rhodpsn"/>
</dbReference>
<evidence type="ECO:0000256" key="9">
    <source>
        <dbReference type="ARBA" id="ARBA00023224"/>
    </source>
</evidence>
<dbReference type="PROSITE" id="PS50262">
    <property type="entry name" value="G_PROTEIN_RECEP_F1_2"/>
    <property type="match status" value="1"/>
</dbReference>
<feature type="transmembrane region" description="Helical" evidence="10">
    <location>
        <begin position="115"/>
        <end position="137"/>
    </location>
</feature>
<feature type="non-terminal residue" evidence="12">
    <location>
        <position position="305"/>
    </location>
</feature>
<keyword evidence="9" id="KW-0807">Transducer</keyword>
<evidence type="ECO:0000313" key="12">
    <source>
        <dbReference type="EMBL" id="CAL1261360.1"/>
    </source>
</evidence>
<dbReference type="EMBL" id="CAXIEN010000002">
    <property type="protein sequence ID" value="CAL1261360.1"/>
    <property type="molecule type" value="Genomic_DNA"/>
</dbReference>
<feature type="transmembrane region" description="Helical" evidence="10">
    <location>
        <begin position="231"/>
        <end position="251"/>
    </location>
</feature>
<dbReference type="PRINTS" id="PR00237">
    <property type="entry name" value="GPCRRHODOPSN"/>
</dbReference>
<organism evidence="12 13">
    <name type="scientific">Larinioides sclopetarius</name>
    <dbReference type="NCBI Taxonomy" id="280406"/>
    <lineage>
        <taxon>Eukaryota</taxon>
        <taxon>Metazoa</taxon>
        <taxon>Ecdysozoa</taxon>
        <taxon>Arthropoda</taxon>
        <taxon>Chelicerata</taxon>
        <taxon>Arachnida</taxon>
        <taxon>Araneae</taxon>
        <taxon>Araneomorphae</taxon>
        <taxon>Entelegynae</taxon>
        <taxon>Araneoidea</taxon>
        <taxon>Araneidae</taxon>
        <taxon>Larinioides</taxon>
    </lineage>
</organism>
<feature type="transmembrane region" description="Helical" evidence="10">
    <location>
        <begin position="193"/>
        <end position="210"/>
    </location>
</feature>
<keyword evidence="8" id="KW-0675">Receptor</keyword>
<keyword evidence="4 10" id="KW-0812">Transmembrane</keyword>
<gene>
    <name evidence="12" type="ORF">LARSCL_LOCUS343</name>
</gene>
<sequence>MKTIPLQKDDIAFFKKFFGNFYHQFSLNFNDFIANNNSRAPEVSLVSETDLRSTNEKDCFKREDFNNPEVSFLEEAITGSNLSSVAHNCTSNSTGLNSNLTHAPQFDNSTLTKGFVLSIIALFSFVGNVSTLASIMRTRHIGSSTVYKLLAHLAIADLLVTIFCILAEGMWTLSVAWYGGNLLCKVVKFMQMFSLYLSTFVLVVIGFDRLSAIRFPMQRARAKQHVRRGIASIWILSGIFSLPQLFIFSVMRGPFIEEFYQCVTYAFYTAQWQEQLYTTLTLVFMFLLPLLILITTYTATFITIA</sequence>
<dbReference type="Gene3D" id="1.20.1070.10">
    <property type="entry name" value="Rhodopsin 7-helix transmembrane proteins"/>
    <property type="match status" value="1"/>
</dbReference>
<keyword evidence="13" id="KW-1185">Reference proteome</keyword>
<feature type="transmembrane region" description="Helical" evidence="10">
    <location>
        <begin position="149"/>
        <end position="173"/>
    </location>
</feature>
<feature type="domain" description="G-protein coupled receptors family 1 profile" evidence="11">
    <location>
        <begin position="127"/>
        <end position="305"/>
    </location>
</feature>
<comment type="similarity">
    <text evidence="2">Belongs to the G-protein coupled receptor 1 family.</text>
</comment>
<evidence type="ECO:0000256" key="4">
    <source>
        <dbReference type="ARBA" id="ARBA00022692"/>
    </source>
</evidence>
<evidence type="ECO:0000256" key="1">
    <source>
        <dbReference type="ARBA" id="ARBA00004651"/>
    </source>
</evidence>
<dbReference type="PANTHER" id="PTHR24230:SF163">
    <property type="entry name" value="CORAZONIN RECEPTOR, ISOFORM B"/>
    <property type="match status" value="1"/>
</dbReference>
<dbReference type="GO" id="GO:0035237">
    <property type="term" value="F:corazonin receptor activity"/>
    <property type="evidence" value="ECO:0007669"/>
    <property type="project" value="TreeGrafter"/>
</dbReference>
<dbReference type="PANTHER" id="PTHR24230">
    <property type="entry name" value="G-PROTEIN COUPLED RECEPTOR"/>
    <property type="match status" value="1"/>
</dbReference>
<keyword evidence="6" id="KW-0297">G-protein coupled receptor</keyword>